<feature type="domain" description="BZIP" evidence="3">
    <location>
        <begin position="726"/>
        <end position="771"/>
    </location>
</feature>
<dbReference type="Proteomes" id="UP000266841">
    <property type="component" value="Unassembled WGS sequence"/>
</dbReference>
<dbReference type="OrthoDB" id="447251at2759"/>
<sequence length="1095" mass="118870">NNIEKREKAAAVVADGQASHARSLDLSQLSLRSGHSRSLAYRLTPVDSPASSSLLAAMNTNKNKNDFTAQPSGARYGTGTIASHPSLHLPLANDNSLAVAPPADGDGGGGQALLPPIDAATMSLLEANGANNANDGIDWGETSSPNDDDLGLLFWDDINMAPDSGTGDDPLSFGLGTRTGSAPSTAPVPAAPQPPSPVARLSPMPVDGNASQVQQQPAFAGAQAVVNGSASGGDPLLRVSNAAAQGQGIHAVQQANPAVQQVQANPQAQYQIQYIGGVPVLTQVVPGQQLQQQQRRQNLIQAIQMMNPQQQLQFAQAQQLSQAQTVRTQQQQAAQTQQAQAQQLAQAAQLQKAQPQTIQQAQQQETESAVKRLHAPSNQTLQPQVQAQNQVQQNLQLTSNGRATAYPIPQAMDQPINAVVSQPPQVATIPASAQPYYLWLLQQQQALQAQQAQTAQVAQGVVGFNGQTLAINQMQILQALQLNQAQNGTAFPQQAHAIQATQDQVSNQPVVQGIDAIQHKVPQSVPAHLKQLYDAQQDALKHANDEKSKNPARRKPKKGSYQELEASLGDKLSGTNTNVALAPNQSGGAKPDTPQDPTKHARPAPVAQVTALAPQTLVQMQHRQGIPAGSVASVPFAITHQQHHSHMSQAVIQPPLLSKPSAMPAHSQPPNPLVSSDTEASKPRKKRRVSASTSVRGLRESTAEEKGVKAKPVKPGTAIHRPLTDEERAELTRERNREHAKNTRLRKKAYVEHLKTSVDELCRERDSLTAERANEAQALVDTHSKRIAVLRSFFALRAGYNIHQHRELWESILDESSFHAVCPVTPYQSFPSSEVQVANCQRTILGVDAMISDAASNYIFLDSLIDRSKYPNARIKFQYTLVTEEAVVSGNQLMARWSMATTNAKKCGSAIELKQSGMLVAKFNSAHKIVTLEFMFDVMAFMLQIKMAMGYSNFNDVVIPNTYQTCQKDYYFPAVTTEARRSHTIVQVNSRWEQMTGYMSEEVVGKASCSILQGADSSRNEIKQLMSPVMYKRPSCAMLTNYTKSGRKFRQYITIYPLSTDSNITHYLGLTTFVQWLDDRGEVAEKIESSDDMAT</sequence>
<dbReference type="GO" id="GO:0003700">
    <property type="term" value="F:DNA-binding transcription factor activity"/>
    <property type="evidence" value="ECO:0007669"/>
    <property type="project" value="InterPro"/>
</dbReference>
<dbReference type="Pfam" id="PF13426">
    <property type="entry name" value="PAS_9"/>
    <property type="match status" value="1"/>
</dbReference>
<comment type="caution">
    <text evidence="4">The sequence shown here is derived from an EMBL/GenBank/DDBJ whole genome shotgun (WGS) entry which is preliminary data.</text>
</comment>
<proteinExistence type="predicted"/>
<feature type="compositionally biased region" description="Polar residues" evidence="1">
    <location>
        <begin position="573"/>
        <end position="587"/>
    </location>
</feature>
<evidence type="ECO:0000313" key="4">
    <source>
        <dbReference type="EMBL" id="EJK74215.1"/>
    </source>
</evidence>
<dbReference type="SUPFAM" id="SSF57959">
    <property type="entry name" value="Leucine zipper domain"/>
    <property type="match status" value="1"/>
</dbReference>
<name>K0T9P9_THAOC</name>
<feature type="compositionally biased region" description="Basic and acidic residues" evidence="1">
    <location>
        <begin position="722"/>
        <end position="741"/>
    </location>
</feature>
<dbReference type="PROSITE" id="PS50112">
    <property type="entry name" value="PAS"/>
    <property type="match status" value="1"/>
</dbReference>
<dbReference type="Gene3D" id="3.30.450.20">
    <property type="entry name" value="PAS domain"/>
    <property type="match status" value="1"/>
</dbReference>
<feature type="region of interest" description="Disordered" evidence="1">
    <location>
        <begin position="161"/>
        <end position="210"/>
    </location>
</feature>
<dbReference type="CDD" id="cd14809">
    <property type="entry name" value="bZIP_AUREO-like"/>
    <property type="match status" value="1"/>
</dbReference>
<evidence type="ECO:0000256" key="1">
    <source>
        <dbReference type="SAM" id="MobiDB-lite"/>
    </source>
</evidence>
<accession>K0T9P9</accession>
<evidence type="ECO:0000313" key="5">
    <source>
        <dbReference type="Proteomes" id="UP000266841"/>
    </source>
</evidence>
<feature type="domain" description="PAS" evidence="2">
    <location>
        <begin position="985"/>
        <end position="1006"/>
    </location>
</feature>
<dbReference type="InterPro" id="IPR004827">
    <property type="entry name" value="bZIP"/>
</dbReference>
<evidence type="ECO:0000259" key="3">
    <source>
        <dbReference type="PROSITE" id="PS50217"/>
    </source>
</evidence>
<reference evidence="4 5" key="1">
    <citation type="journal article" date="2012" name="Genome Biol.">
        <title>Genome and low-iron response of an oceanic diatom adapted to chronic iron limitation.</title>
        <authorList>
            <person name="Lommer M."/>
            <person name="Specht M."/>
            <person name="Roy A.S."/>
            <person name="Kraemer L."/>
            <person name="Andreson R."/>
            <person name="Gutowska M.A."/>
            <person name="Wolf J."/>
            <person name="Bergner S.V."/>
            <person name="Schilhabel M.B."/>
            <person name="Klostermeier U.C."/>
            <person name="Beiko R.G."/>
            <person name="Rosenstiel P."/>
            <person name="Hippler M."/>
            <person name="Laroche J."/>
        </authorList>
    </citation>
    <scope>NUCLEOTIDE SEQUENCE [LARGE SCALE GENOMIC DNA]</scope>
    <source>
        <strain evidence="4 5">CCMP1005</strain>
    </source>
</reference>
<organism evidence="4 5">
    <name type="scientific">Thalassiosira oceanica</name>
    <name type="common">Marine diatom</name>
    <dbReference type="NCBI Taxonomy" id="159749"/>
    <lineage>
        <taxon>Eukaryota</taxon>
        <taxon>Sar</taxon>
        <taxon>Stramenopiles</taxon>
        <taxon>Ochrophyta</taxon>
        <taxon>Bacillariophyta</taxon>
        <taxon>Coscinodiscophyceae</taxon>
        <taxon>Thalassiosirophycidae</taxon>
        <taxon>Thalassiosirales</taxon>
        <taxon>Thalassiosiraceae</taxon>
        <taxon>Thalassiosira</taxon>
    </lineage>
</organism>
<gene>
    <name evidence="4" type="ORF">THAOC_04117</name>
</gene>
<dbReference type="InterPro" id="IPR046347">
    <property type="entry name" value="bZIP_sf"/>
</dbReference>
<dbReference type="SUPFAM" id="SSF55785">
    <property type="entry name" value="PYP-like sensor domain (PAS domain)"/>
    <property type="match status" value="1"/>
</dbReference>
<feature type="region of interest" description="Disordered" evidence="1">
    <location>
        <begin position="657"/>
        <end position="743"/>
    </location>
</feature>
<evidence type="ECO:0008006" key="6">
    <source>
        <dbReference type="Google" id="ProtNLM"/>
    </source>
</evidence>
<dbReference type="PROSITE" id="PS50217">
    <property type="entry name" value="BZIP"/>
    <property type="match status" value="1"/>
</dbReference>
<dbReference type="NCBIfam" id="TIGR00229">
    <property type="entry name" value="sensory_box"/>
    <property type="match status" value="1"/>
</dbReference>
<dbReference type="InterPro" id="IPR000014">
    <property type="entry name" value="PAS"/>
</dbReference>
<dbReference type="InterPro" id="IPR035965">
    <property type="entry name" value="PAS-like_dom_sf"/>
</dbReference>
<dbReference type="eggNOG" id="ENOG502S26N">
    <property type="taxonomic scope" value="Eukaryota"/>
</dbReference>
<evidence type="ECO:0000259" key="2">
    <source>
        <dbReference type="PROSITE" id="PS50112"/>
    </source>
</evidence>
<dbReference type="EMBL" id="AGNL01003856">
    <property type="protein sequence ID" value="EJK74215.1"/>
    <property type="molecule type" value="Genomic_DNA"/>
</dbReference>
<dbReference type="Gene3D" id="1.20.5.170">
    <property type="match status" value="1"/>
</dbReference>
<feature type="region of interest" description="Disordered" evidence="1">
    <location>
        <begin position="541"/>
        <end position="605"/>
    </location>
</feature>
<dbReference type="AlphaFoldDB" id="K0T9P9"/>
<keyword evidence="5" id="KW-1185">Reference proteome</keyword>
<feature type="non-terminal residue" evidence="4">
    <location>
        <position position="1"/>
    </location>
</feature>
<protein>
    <recommendedName>
        <fullName evidence="6">BZIP domain-containing protein</fullName>
    </recommendedName>
</protein>
<feature type="compositionally biased region" description="Basic and acidic residues" evidence="1">
    <location>
        <begin position="697"/>
        <end position="708"/>
    </location>
</feature>